<feature type="signal peptide" evidence="1">
    <location>
        <begin position="1"/>
        <end position="29"/>
    </location>
</feature>
<proteinExistence type="predicted"/>
<evidence type="ECO:0000256" key="1">
    <source>
        <dbReference type="SAM" id="SignalP"/>
    </source>
</evidence>
<protein>
    <submittedName>
        <fullName evidence="2">Uncharacterized protein</fullName>
    </submittedName>
</protein>
<comment type="caution">
    <text evidence="2">The sequence shown here is derived from an EMBL/GenBank/DDBJ whole genome shotgun (WGS) entry which is preliminary data.</text>
</comment>
<reference evidence="3" key="1">
    <citation type="journal article" date="2019" name="Int. J. Syst. Evol. Microbiol.">
        <title>The Global Catalogue of Microorganisms (GCM) 10K type strain sequencing project: providing services to taxonomists for standard genome sequencing and annotation.</title>
        <authorList>
            <consortium name="The Broad Institute Genomics Platform"/>
            <consortium name="The Broad Institute Genome Sequencing Center for Infectious Disease"/>
            <person name="Wu L."/>
            <person name="Ma J."/>
        </authorList>
    </citation>
    <scope>NUCLEOTIDE SEQUENCE [LARGE SCALE GENOMIC DNA]</scope>
    <source>
        <strain evidence="3">JCM 13002</strain>
    </source>
</reference>
<accession>A0ABP4E6A1</accession>
<keyword evidence="1" id="KW-0732">Signal</keyword>
<organism evidence="2 3">
    <name type="scientific">Kitasatospora arboriphila</name>
    <dbReference type="NCBI Taxonomy" id="258052"/>
    <lineage>
        <taxon>Bacteria</taxon>
        <taxon>Bacillati</taxon>
        <taxon>Actinomycetota</taxon>
        <taxon>Actinomycetes</taxon>
        <taxon>Kitasatosporales</taxon>
        <taxon>Streptomycetaceae</taxon>
        <taxon>Kitasatospora</taxon>
    </lineage>
</organism>
<evidence type="ECO:0000313" key="2">
    <source>
        <dbReference type="EMBL" id="GAA1088356.1"/>
    </source>
</evidence>
<dbReference type="RefSeq" id="WP_344624551.1">
    <property type="nucleotide sequence ID" value="NZ_BAAALD010000031.1"/>
</dbReference>
<keyword evidence="3" id="KW-1185">Reference proteome</keyword>
<dbReference type="EMBL" id="BAAALD010000031">
    <property type="protein sequence ID" value="GAA1088356.1"/>
    <property type="molecule type" value="Genomic_DNA"/>
</dbReference>
<name>A0ABP4E6A1_9ACTN</name>
<sequence>MRTPPAGLACLAALTLAAAPGPAPGPASADADTAVVRGFLAAYRDAVRGTGPGLTPSEVRAEWLAPELNARLDAWRAGHPGADPVFRAAVAPDSWTARPAGTAGGLALVAVDERWAGGATLRVRYAVRSSDRTVADLREANG</sequence>
<feature type="chain" id="PRO_5047043406" evidence="1">
    <location>
        <begin position="30"/>
        <end position="142"/>
    </location>
</feature>
<dbReference type="Proteomes" id="UP001499987">
    <property type="component" value="Unassembled WGS sequence"/>
</dbReference>
<gene>
    <name evidence="2" type="ORF">GCM10009663_34970</name>
</gene>
<evidence type="ECO:0000313" key="3">
    <source>
        <dbReference type="Proteomes" id="UP001499987"/>
    </source>
</evidence>